<name>A0A7W7ENB1_9HYPH</name>
<gene>
    <name evidence="1" type="ORF">GGE60_005555</name>
</gene>
<dbReference type="Pfam" id="PF14388">
    <property type="entry name" value="DUF4419"/>
    <property type="match status" value="1"/>
</dbReference>
<dbReference type="PANTHER" id="PTHR31252:SF11">
    <property type="entry name" value="DUF4419 DOMAIN-CONTAINING PROTEIN"/>
    <property type="match status" value="1"/>
</dbReference>
<dbReference type="RefSeq" id="WP_191055857.1">
    <property type="nucleotide sequence ID" value="NZ_JACIIG010000024.1"/>
</dbReference>
<protein>
    <submittedName>
        <fullName evidence="1">Uncharacterized protein</fullName>
    </submittedName>
</protein>
<evidence type="ECO:0000313" key="2">
    <source>
        <dbReference type="Proteomes" id="UP000543836"/>
    </source>
</evidence>
<reference evidence="1 2" key="1">
    <citation type="submission" date="2020-08" db="EMBL/GenBank/DDBJ databases">
        <title>Genomic Encyclopedia of Type Strains, Phase IV (KMG-V): Genome sequencing to study the core and pangenomes of soil and plant-associated prokaryotes.</title>
        <authorList>
            <person name="Whitman W."/>
        </authorList>
    </citation>
    <scope>NUCLEOTIDE SEQUENCE [LARGE SCALE GENOMIC DNA]</scope>
    <source>
        <strain evidence="1 2">SEMIA 492</strain>
    </source>
</reference>
<dbReference type="PANTHER" id="PTHR31252">
    <property type="entry name" value="DUF4419 DOMAIN-CONTAINING PROTEIN"/>
    <property type="match status" value="1"/>
</dbReference>
<evidence type="ECO:0000313" key="1">
    <source>
        <dbReference type="EMBL" id="MBB4571394.1"/>
    </source>
</evidence>
<comment type="caution">
    <text evidence="1">The sequence shown here is derived from an EMBL/GenBank/DDBJ whole genome shotgun (WGS) entry which is preliminary data.</text>
</comment>
<dbReference type="AlphaFoldDB" id="A0A7W7ENB1"/>
<organism evidence="1 2">
    <name type="scientific">Rhizobium leucaenae</name>
    <dbReference type="NCBI Taxonomy" id="29450"/>
    <lineage>
        <taxon>Bacteria</taxon>
        <taxon>Pseudomonadati</taxon>
        <taxon>Pseudomonadota</taxon>
        <taxon>Alphaproteobacteria</taxon>
        <taxon>Hyphomicrobiales</taxon>
        <taxon>Rhizobiaceae</taxon>
        <taxon>Rhizobium/Agrobacterium group</taxon>
        <taxon>Rhizobium</taxon>
    </lineage>
</organism>
<sequence>MISAGWMLSRTILNTRRDVVCGIPQIILHGTVEDWNSMIPRLRQMAQYGLEEWCATLGPVLGKIADTAAGNMDREFWLSFFRYLAGSGPAELRGWIVTRFLI</sequence>
<proteinExistence type="predicted"/>
<dbReference type="Proteomes" id="UP000543836">
    <property type="component" value="Unassembled WGS sequence"/>
</dbReference>
<dbReference type="EMBL" id="JACIIG010000024">
    <property type="protein sequence ID" value="MBB4571394.1"/>
    <property type="molecule type" value="Genomic_DNA"/>
</dbReference>
<accession>A0A7W7ENB1</accession>
<keyword evidence="2" id="KW-1185">Reference proteome</keyword>
<dbReference type="InterPro" id="IPR025533">
    <property type="entry name" value="DUF4419"/>
</dbReference>